<name>A0A2S2DRG6_9BACT</name>
<gene>
    <name evidence="2" type="ORF">HME7025_00098</name>
</gene>
<dbReference type="AlphaFoldDB" id="A0A2S2DRG6"/>
<keyword evidence="1" id="KW-1133">Transmembrane helix</keyword>
<reference evidence="3" key="1">
    <citation type="submission" date="2018-05" db="EMBL/GenBank/DDBJ databases">
        <title>Pseudarcicella sp. HME7025 Genome sequencing and assembly.</title>
        <authorList>
            <person name="Kim H."/>
            <person name="Kang H."/>
            <person name="Joh K."/>
        </authorList>
    </citation>
    <scope>NUCLEOTIDE SEQUENCE [LARGE SCALE GENOMIC DNA]</scope>
    <source>
        <strain evidence="3">HME7025</strain>
    </source>
</reference>
<dbReference type="Proteomes" id="UP000245468">
    <property type="component" value="Chromosome"/>
</dbReference>
<evidence type="ECO:0000256" key="1">
    <source>
        <dbReference type="SAM" id="Phobius"/>
    </source>
</evidence>
<dbReference type="KEGG" id="psez:HME7025_00098"/>
<dbReference type="RefSeq" id="WP_161956179.1">
    <property type="nucleotide sequence ID" value="NZ_CP029346.1"/>
</dbReference>
<protein>
    <submittedName>
        <fullName evidence="2">Uncharacterized protein</fullName>
    </submittedName>
</protein>
<keyword evidence="3" id="KW-1185">Reference proteome</keyword>
<organism evidence="2 3">
    <name type="scientific">Aquirufa nivalisilvae</name>
    <dbReference type="NCBI Taxonomy" id="2516557"/>
    <lineage>
        <taxon>Bacteria</taxon>
        <taxon>Pseudomonadati</taxon>
        <taxon>Bacteroidota</taxon>
        <taxon>Cytophagia</taxon>
        <taxon>Cytophagales</taxon>
        <taxon>Flectobacillaceae</taxon>
        <taxon>Aquirufa</taxon>
    </lineage>
</organism>
<evidence type="ECO:0000313" key="2">
    <source>
        <dbReference type="EMBL" id="AWL07983.1"/>
    </source>
</evidence>
<sequence length="100" mass="11788">MNKLLSPIRVPFLLLVLIPLMGIAFWIHSKHKTRKIEALEVSIQKAKDYAQLIHWRDSIIILSINHEIDSIKNTSWIYMGTVDRMSDKELQSELSRRFEK</sequence>
<accession>A0A2S2DRG6</accession>
<dbReference type="EMBL" id="CP029346">
    <property type="protein sequence ID" value="AWL07983.1"/>
    <property type="molecule type" value="Genomic_DNA"/>
</dbReference>
<evidence type="ECO:0000313" key="3">
    <source>
        <dbReference type="Proteomes" id="UP000245468"/>
    </source>
</evidence>
<proteinExistence type="predicted"/>
<keyword evidence="1" id="KW-0472">Membrane</keyword>
<feature type="transmembrane region" description="Helical" evidence="1">
    <location>
        <begin position="6"/>
        <end position="27"/>
    </location>
</feature>
<keyword evidence="1" id="KW-0812">Transmembrane</keyword>